<evidence type="ECO:0008006" key="4">
    <source>
        <dbReference type="Google" id="ProtNLM"/>
    </source>
</evidence>
<gene>
    <name evidence="2" type="ORF">C1280_25335</name>
</gene>
<proteinExistence type="predicted"/>
<dbReference type="Proteomes" id="UP000245802">
    <property type="component" value="Chromosome"/>
</dbReference>
<protein>
    <recommendedName>
        <fullName evidence="4">Carboxypeptidase regulatory-like domain-containing protein</fullName>
    </recommendedName>
</protein>
<organism evidence="2 3">
    <name type="scientific">Gemmata obscuriglobus</name>
    <dbReference type="NCBI Taxonomy" id="114"/>
    <lineage>
        <taxon>Bacteria</taxon>
        <taxon>Pseudomonadati</taxon>
        <taxon>Planctomycetota</taxon>
        <taxon>Planctomycetia</taxon>
        <taxon>Gemmatales</taxon>
        <taxon>Gemmataceae</taxon>
        <taxon>Gemmata</taxon>
    </lineage>
</organism>
<accession>A0A2Z3H2L7</accession>
<feature type="signal peptide" evidence="1">
    <location>
        <begin position="1"/>
        <end position="19"/>
    </location>
</feature>
<sequence>MRVRLAYVLIAVWACSALGCGSSGPEKFPVIGTVTVNGKPAPLVRVQFRHADQSLPGNLKTPVGMTDESGTFHLSTTGDKDGAVAGEYTVTFEWMSGNDLGAWDKLGGKFAKPETSTFKVRVDPKANALPPFEITVPEAAIVTRPSRPQ</sequence>
<dbReference type="EMBL" id="CP025958">
    <property type="protein sequence ID" value="AWM39998.1"/>
    <property type="molecule type" value="Genomic_DNA"/>
</dbReference>
<name>A0A2Z3H2L7_9BACT</name>
<dbReference type="KEGG" id="gog:C1280_25335"/>
<keyword evidence="1" id="KW-0732">Signal</keyword>
<feature type="chain" id="PRO_5016358339" description="Carboxypeptidase regulatory-like domain-containing protein" evidence="1">
    <location>
        <begin position="20"/>
        <end position="149"/>
    </location>
</feature>
<dbReference type="OrthoDB" id="278095at2"/>
<reference evidence="2 3" key="1">
    <citation type="submission" date="2018-01" db="EMBL/GenBank/DDBJ databases">
        <title>G. obscuriglobus.</title>
        <authorList>
            <person name="Franke J."/>
            <person name="Blomberg W."/>
            <person name="Selmecki A."/>
        </authorList>
    </citation>
    <scope>NUCLEOTIDE SEQUENCE [LARGE SCALE GENOMIC DNA]</scope>
    <source>
        <strain evidence="2 3">DSM 5831</strain>
    </source>
</reference>
<dbReference type="AlphaFoldDB" id="A0A2Z3H2L7"/>
<keyword evidence="3" id="KW-1185">Reference proteome</keyword>
<evidence type="ECO:0000313" key="3">
    <source>
        <dbReference type="Proteomes" id="UP000245802"/>
    </source>
</evidence>
<evidence type="ECO:0000313" key="2">
    <source>
        <dbReference type="EMBL" id="AWM39998.1"/>
    </source>
</evidence>
<dbReference type="PROSITE" id="PS51257">
    <property type="entry name" value="PROKAR_LIPOPROTEIN"/>
    <property type="match status" value="1"/>
</dbReference>
<evidence type="ECO:0000256" key="1">
    <source>
        <dbReference type="SAM" id="SignalP"/>
    </source>
</evidence>
<dbReference type="RefSeq" id="WP_010034763.1">
    <property type="nucleotide sequence ID" value="NZ_CP025958.1"/>
</dbReference>